<name>A0A1M3TLZ8_ASPLC</name>
<proteinExistence type="predicted"/>
<feature type="region of interest" description="Disordered" evidence="1">
    <location>
        <begin position="54"/>
        <end position="76"/>
    </location>
</feature>
<evidence type="ECO:0000313" key="2">
    <source>
        <dbReference type="EMBL" id="OJZ87869.1"/>
    </source>
</evidence>
<feature type="compositionally biased region" description="Polar residues" evidence="1">
    <location>
        <begin position="56"/>
        <end position="76"/>
    </location>
</feature>
<gene>
    <name evidence="2" type="ORF">ASPFODRAFT_45608</name>
</gene>
<organism evidence="2 3">
    <name type="scientific">Aspergillus luchuensis (strain CBS 106.47)</name>
    <dbReference type="NCBI Taxonomy" id="1137211"/>
    <lineage>
        <taxon>Eukaryota</taxon>
        <taxon>Fungi</taxon>
        <taxon>Dikarya</taxon>
        <taxon>Ascomycota</taxon>
        <taxon>Pezizomycotina</taxon>
        <taxon>Eurotiomycetes</taxon>
        <taxon>Eurotiomycetidae</taxon>
        <taxon>Eurotiales</taxon>
        <taxon>Aspergillaceae</taxon>
        <taxon>Aspergillus</taxon>
        <taxon>Aspergillus subgen. Circumdati</taxon>
    </lineage>
</organism>
<dbReference type="EMBL" id="KV878240">
    <property type="protein sequence ID" value="OJZ87869.1"/>
    <property type="molecule type" value="Genomic_DNA"/>
</dbReference>
<dbReference type="Proteomes" id="UP000184063">
    <property type="component" value="Unassembled WGS sequence"/>
</dbReference>
<dbReference type="VEuPathDB" id="FungiDB:ASPFODRAFT_45608"/>
<sequence>MGERMNCGFLYVIMASSSCFTPASKISSSSPASPPIAQEFLLAKLRNPFHIPFSPSPENQPLLESSQRTISPTTSS</sequence>
<accession>A0A1M3TLZ8</accession>
<evidence type="ECO:0000313" key="3">
    <source>
        <dbReference type="Proteomes" id="UP000184063"/>
    </source>
</evidence>
<protein>
    <submittedName>
        <fullName evidence="2">Uncharacterized protein</fullName>
    </submittedName>
</protein>
<dbReference type="PROSITE" id="PS51257">
    <property type="entry name" value="PROKAR_LIPOPROTEIN"/>
    <property type="match status" value="1"/>
</dbReference>
<reference evidence="3" key="1">
    <citation type="journal article" date="2017" name="Genome Biol.">
        <title>Comparative genomics reveals high biological diversity and specific adaptations in the industrially and medically important fungal genus Aspergillus.</title>
        <authorList>
            <person name="de Vries R.P."/>
            <person name="Riley R."/>
            <person name="Wiebenga A."/>
            <person name="Aguilar-Osorio G."/>
            <person name="Amillis S."/>
            <person name="Uchima C.A."/>
            <person name="Anderluh G."/>
            <person name="Asadollahi M."/>
            <person name="Askin M."/>
            <person name="Barry K."/>
            <person name="Battaglia E."/>
            <person name="Bayram O."/>
            <person name="Benocci T."/>
            <person name="Braus-Stromeyer S.A."/>
            <person name="Caldana C."/>
            <person name="Canovas D."/>
            <person name="Cerqueira G.C."/>
            <person name="Chen F."/>
            <person name="Chen W."/>
            <person name="Choi C."/>
            <person name="Clum A."/>
            <person name="Dos Santos R.A."/>
            <person name="Damasio A.R."/>
            <person name="Diallinas G."/>
            <person name="Emri T."/>
            <person name="Fekete E."/>
            <person name="Flipphi M."/>
            <person name="Freyberg S."/>
            <person name="Gallo A."/>
            <person name="Gournas C."/>
            <person name="Habgood R."/>
            <person name="Hainaut M."/>
            <person name="Harispe M.L."/>
            <person name="Henrissat B."/>
            <person name="Hilden K.S."/>
            <person name="Hope R."/>
            <person name="Hossain A."/>
            <person name="Karabika E."/>
            <person name="Karaffa L."/>
            <person name="Karanyi Z."/>
            <person name="Krasevec N."/>
            <person name="Kuo A."/>
            <person name="Kusch H."/>
            <person name="LaButti K."/>
            <person name="Lagendijk E.L."/>
            <person name="Lapidus A."/>
            <person name="Levasseur A."/>
            <person name="Lindquist E."/>
            <person name="Lipzen A."/>
            <person name="Logrieco A.F."/>
            <person name="MacCabe A."/>
            <person name="Maekelae M.R."/>
            <person name="Malavazi I."/>
            <person name="Melin P."/>
            <person name="Meyer V."/>
            <person name="Mielnichuk N."/>
            <person name="Miskei M."/>
            <person name="Molnar A.P."/>
            <person name="Mule G."/>
            <person name="Ngan C.Y."/>
            <person name="Orejas M."/>
            <person name="Orosz E."/>
            <person name="Ouedraogo J.P."/>
            <person name="Overkamp K.M."/>
            <person name="Park H.-S."/>
            <person name="Perrone G."/>
            <person name="Piumi F."/>
            <person name="Punt P.J."/>
            <person name="Ram A.F."/>
            <person name="Ramon A."/>
            <person name="Rauscher S."/>
            <person name="Record E."/>
            <person name="Riano-Pachon D.M."/>
            <person name="Robert V."/>
            <person name="Roehrig J."/>
            <person name="Ruller R."/>
            <person name="Salamov A."/>
            <person name="Salih N.S."/>
            <person name="Samson R.A."/>
            <person name="Sandor E."/>
            <person name="Sanguinetti M."/>
            <person name="Schuetze T."/>
            <person name="Sepcic K."/>
            <person name="Shelest E."/>
            <person name="Sherlock G."/>
            <person name="Sophianopoulou V."/>
            <person name="Squina F.M."/>
            <person name="Sun H."/>
            <person name="Susca A."/>
            <person name="Todd R.B."/>
            <person name="Tsang A."/>
            <person name="Unkles S.E."/>
            <person name="van de Wiele N."/>
            <person name="van Rossen-Uffink D."/>
            <person name="Oliveira J.V."/>
            <person name="Vesth T.C."/>
            <person name="Visser J."/>
            <person name="Yu J.-H."/>
            <person name="Zhou M."/>
            <person name="Andersen M.R."/>
            <person name="Archer D.B."/>
            <person name="Baker S.E."/>
            <person name="Benoit I."/>
            <person name="Brakhage A.A."/>
            <person name="Braus G.H."/>
            <person name="Fischer R."/>
            <person name="Frisvad J.C."/>
            <person name="Goldman G.H."/>
            <person name="Houbraken J."/>
            <person name="Oakley B."/>
            <person name="Pocsi I."/>
            <person name="Scazzocchio C."/>
            <person name="Seiboth B."/>
            <person name="vanKuyk P.A."/>
            <person name="Wortman J."/>
            <person name="Dyer P.S."/>
            <person name="Grigoriev I.V."/>
        </authorList>
    </citation>
    <scope>NUCLEOTIDE SEQUENCE [LARGE SCALE GENOMIC DNA]</scope>
    <source>
        <strain evidence="3">CBS 106.47</strain>
    </source>
</reference>
<evidence type="ECO:0000256" key="1">
    <source>
        <dbReference type="SAM" id="MobiDB-lite"/>
    </source>
</evidence>
<dbReference type="AlphaFoldDB" id="A0A1M3TLZ8"/>